<evidence type="ECO:0000259" key="4">
    <source>
        <dbReference type="Pfam" id="PF20789"/>
    </source>
</evidence>
<dbReference type="InterPro" id="IPR049449">
    <property type="entry name" value="TesB_ACOT8-like_N"/>
</dbReference>
<name>A0AAD7UPJ2_9STRA</name>
<evidence type="ECO:0000259" key="3">
    <source>
        <dbReference type="Pfam" id="PF13622"/>
    </source>
</evidence>
<dbReference type="PANTHER" id="PTHR11066:SF34">
    <property type="entry name" value="ACYL-COENZYME A THIOESTERASE 8"/>
    <property type="match status" value="1"/>
</dbReference>
<protein>
    <recommendedName>
        <fullName evidence="7">Acyl-CoA thioesterase II</fullName>
    </recommendedName>
</protein>
<reference evidence="5" key="1">
    <citation type="submission" date="2023-01" db="EMBL/GenBank/DDBJ databases">
        <title>Metagenome sequencing of chrysophaentin producing Chrysophaeum taylorii.</title>
        <authorList>
            <person name="Davison J."/>
            <person name="Bewley C."/>
        </authorList>
    </citation>
    <scope>NUCLEOTIDE SEQUENCE</scope>
    <source>
        <strain evidence="5">NIES-1699</strain>
    </source>
</reference>
<dbReference type="Pfam" id="PF13622">
    <property type="entry name" value="4HBT_3"/>
    <property type="match status" value="1"/>
</dbReference>
<evidence type="ECO:0000313" key="6">
    <source>
        <dbReference type="Proteomes" id="UP001230188"/>
    </source>
</evidence>
<dbReference type="InterPro" id="IPR003703">
    <property type="entry name" value="Acyl_CoA_thio"/>
</dbReference>
<dbReference type="Gene3D" id="2.40.160.210">
    <property type="entry name" value="Acyl-CoA thioesterase, double hotdog domain"/>
    <property type="match status" value="1"/>
</dbReference>
<evidence type="ECO:0000313" key="5">
    <source>
        <dbReference type="EMBL" id="KAJ8614053.1"/>
    </source>
</evidence>
<evidence type="ECO:0008006" key="7">
    <source>
        <dbReference type="Google" id="ProtNLM"/>
    </source>
</evidence>
<dbReference type="Proteomes" id="UP001230188">
    <property type="component" value="Unassembled WGS sequence"/>
</dbReference>
<organism evidence="5 6">
    <name type="scientific">Chrysophaeum taylorii</name>
    <dbReference type="NCBI Taxonomy" id="2483200"/>
    <lineage>
        <taxon>Eukaryota</taxon>
        <taxon>Sar</taxon>
        <taxon>Stramenopiles</taxon>
        <taxon>Ochrophyta</taxon>
        <taxon>Pelagophyceae</taxon>
        <taxon>Pelagomonadales</taxon>
        <taxon>Pelagomonadaceae</taxon>
        <taxon>Chrysophaeum</taxon>
    </lineage>
</organism>
<dbReference type="AlphaFoldDB" id="A0AAD7UPJ2"/>
<comment type="caution">
    <text evidence="5">The sequence shown here is derived from an EMBL/GenBank/DDBJ whole genome shotgun (WGS) entry which is preliminary data.</text>
</comment>
<comment type="similarity">
    <text evidence="1">Belongs to the C/M/P thioester hydrolase family.</text>
</comment>
<dbReference type="GO" id="GO:0009062">
    <property type="term" value="P:fatty acid catabolic process"/>
    <property type="evidence" value="ECO:0007669"/>
    <property type="project" value="TreeGrafter"/>
</dbReference>
<gene>
    <name evidence="5" type="ORF">CTAYLR_005845</name>
</gene>
<proteinExistence type="inferred from homology"/>
<dbReference type="SUPFAM" id="SSF54637">
    <property type="entry name" value="Thioesterase/thiol ester dehydrase-isomerase"/>
    <property type="match status" value="2"/>
</dbReference>
<evidence type="ECO:0000256" key="2">
    <source>
        <dbReference type="ARBA" id="ARBA00022801"/>
    </source>
</evidence>
<dbReference type="GO" id="GO:0005782">
    <property type="term" value="C:peroxisomal matrix"/>
    <property type="evidence" value="ECO:0007669"/>
    <property type="project" value="UniProtKB-SubCell"/>
</dbReference>
<dbReference type="InterPro" id="IPR029069">
    <property type="entry name" value="HotDog_dom_sf"/>
</dbReference>
<feature type="domain" description="Acyl-CoA thioesterase-like N-terminal HotDog" evidence="3">
    <location>
        <begin position="35"/>
        <end position="105"/>
    </location>
</feature>
<dbReference type="EMBL" id="JAQMWT010000012">
    <property type="protein sequence ID" value="KAJ8614053.1"/>
    <property type="molecule type" value="Genomic_DNA"/>
</dbReference>
<feature type="domain" description="Acyl-CoA thioesterase-like C-terminal" evidence="4">
    <location>
        <begin position="165"/>
        <end position="291"/>
    </location>
</feature>
<dbReference type="PANTHER" id="PTHR11066">
    <property type="entry name" value="ACYL-COA THIOESTERASE"/>
    <property type="match status" value="1"/>
</dbReference>
<dbReference type="Pfam" id="PF20789">
    <property type="entry name" value="4HBT_3C"/>
    <property type="match status" value="1"/>
</dbReference>
<dbReference type="InterPro" id="IPR049450">
    <property type="entry name" value="ACOT8-like_C"/>
</dbReference>
<dbReference type="CDD" id="cd03444">
    <property type="entry name" value="Thioesterase_II_repeat1"/>
    <property type="match status" value="1"/>
</dbReference>
<keyword evidence="2" id="KW-0378">Hydrolase</keyword>
<evidence type="ECO:0000256" key="1">
    <source>
        <dbReference type="ARBA" id="ARBA00006538"/>
    </source>
</evidence>
<dbReference type="GO" id="GO:0047617">
    <property type="term" value="F:fatty acyl-CoA hydrolase activity"/>
    <property type="evidence" value="ECO:0007669"/>
    <property type="project" value="InterPro"/>
</dbReference>
<keyword evidence="6" id="KW-1185">Reference proteome</keyword>
<sequence length="298" mass="33756">MSRLERRTWKMLEHLRVNRGGAEDTFWAESADLGWSRVYGGQTMAQALAAAHATAPDRCVQSFSAYFARPGRVDVPVEYRVERLGDGKSVSTRSVKGYQKSKQIFAFDASLAAPSDEQLEHVRPLFRPEPFAPGPTMQEILAPYADRFPARNEALRKTYLDRDTPIDYRPVDYVMPWDDAVKSPDFAYYFRTKLPVGDDPRTHLGVLAYVSDWSFLATALRPHPISALNAQIVTISHTLYVHDPRNLRVDKDYLYFRCCSPRSRAGRALVVGEYFDRKGTLLATATQEGVIRKSSSSR</sequence>
<accession>A0AAD7UPJ2</accession>
<dbReference type="GO" id="GO:0006637">
    <property type="term" value="P:acyl-CoA metabolic process"/>
    <property type="evidence" value="ECO:0007669"/>
    <property type="project" value="InterPro"/>
</dbReference>
<dbReference type="InterPro" id="IPR042171">
    <property type="entry name" value="Acyl-CoA_hotdog"/>
</dbReference>